<feature type="chain" id="PRO_5017253395" description="Lipoprotein" evidence="1">
    <location>
        <begin position="23"/>
        <end position="96"/>
    </location>
</feature>
<dbReference type="KEGG" id="bpip:BPP43_11690"/>
<dbReference type="AlphaFoldDB" id="A0A3B6VUL0"/>
<keyword evidence="1" id="KW-0732">Signal</keyword>
<evidence type="ECO:0008006" key="4">
    <source>
        <dbReference type="Google" id="ProtNLM"/>
    </source>
</evidence>
<dbReference type="Proteomes" id="UP000010793">
    <property type="component" value="Chromosome"/>
</dbReference>
<organism evidence="2 3">
    <name type="scientific">Brachyspira pilosicoli P43/6/78</name>
    <dbReference type="NCBI Taxonomy" id="1042417"/>
    <lineage>
        <taxon>Bacteria</taxon>
        <taxon>Pseudomonadati</taxon>
        <taxon>Spirochaetota</taxon>
        <taxon>Spirochaetia</taxon>
        <taxon>Brachyspirales</taxon>
        <taxon>Brachyspiraceae</taxon>
        <taxon>Brachyspira</taxon>
    </lineage>
</organism>
<dbReference type="GeneID" id="56439268"/>
<keyword evidence="3" id="KW-1185">Reference proteome</keyword>
<dbReference type="EMBL" id="CP002873">
    <property type="protein sequence ID" value="AGA67482.1"/>
    <property type="molecule type" value="Genomic_DNA"/>
</dbReference>
<evidence type="ECO:0000256" key="1">
    <source>
        <dbReference type="SAM" id="SignalP"/>
    </source>
</evidence>
<evidence type="ECO:0000313" key="3">
    <source>
        <dbReference type="Proteomes" id="UP000010793"/>
    </source>
</evidence>
<feature type="signal peptide" evidence="1">
    <location>
        <begin position="1"/>
        <end position="22"/>
    </location>
</feature>
<reference evidence="2 3" key="1">
    <citation type="journal article" date="2013" name="Genome Announc.">
        <title>Complete Genome Sequence of the Porcine Strain Brachyspira pilosicoli P43/6/78(T.).</title>
        <authorList>
            <person name="Lin C."/>
            <person name="den Bakker H.C."/>
            <person name="Suzuki H."/>
            <person name="Lefebure T."/>
            <person name="Ponnala L."/>
            <person name="Sun Q."/>
            <person name="Stanhope M.J."/>
            <person name="Wiedmann M."/>
            <person name="Duhamel G.E."/>
        </authorList>
    </citation>
    <scope>NUCLEOTIDE SEQUENCE [LARGE SCALE GENOMIC DNA]</scope>
    <source>
        <strain evidence="2 3">P43/6/78</strain>
    </source>
</reference>
<gene>
    <name evidence="2" type="ORF">BPP43_11690</name>
</gene>
<accession>A0A3B6VUL0</accession>
<protein>
    <recommendedName>
        <fullName evidence="4">Lipoprotein</fullName>
    </recommendedName>
</protein>
<dbReference type="Pfam" id="PF06291">
    <property type="entry name" value="Lambda_Bor"/>
    <property type="match status" value="1"/>
</dbReference>
<dbReference type="PROSITE" id="PS51257">
    <property type="entry name" value="PROKAR_LIPOPROTEIN"/>
    <property type="match status" value="1"/>
</dbReference>
<proteinExistence type="predicted"/>
<sequence>MKKFIVLMFVVALFATSCISQHRHVVGNGPQTGVKVERKQWYALWGLVPVGFVDTKELAGDAKDYEIYTRQNAGDFFLNLLTGIVTFQSRTVTVTK</sequence>
<evidence type="ECO:0000313" key="2">
    <source>
        <dbReference type="EMBL" id="AGA67482.1"/>
    </source>
</evidence>
<dbReference type="InterPro" id="IPR010438">
    <property type="entry name" value="Lambda_Bor"/>
</dbReference>
<dbReference type="RefSeq" id="WP_015274966.1">
    <property type="nucleotide sequence ID" value="NC_019908.1"/>
</dbReference>
<name>A0A3B6VUL0_BRAPL</name>